<dbReference type="OrthoDB" id="9803846at2"/>
<dbReference type="NCBIfam" id="NF000586">
    <property type="entry name" value="PRK00011.1"/>
    <property type="match status" value="1"/>
</dbReference>
<dbReference type="SUPFAM" id="SSF53383">
    <property type="entry name" value="PLP-dependent transferases"/>
    <property type="match status" value="1"/>
</dbReference>
<keyword evidence="6 8" id="KW-0808">Transferase</keyword>
<dbReference type="PROSITE" id="PS00096">
    <property type="entry name" value="SHMT"/>
    <property type="match status" value="1"/>
</dbReference>
<evidence type="ECO:0000259" key="10">
    <source>
        <dbReference type="Pfam" id="PF00464"/>
    </source>
</evidence>
<dbReference type="Gene3D" id="3.40.640.10">
    <property type="entry name" value="Type I PLP-dependent aspartate aminotransferase-like (Major domain)"/>
    <property type="match status" value="2"/>
</dbReference>
<dbReference type="InterPro" id="IPR015424">
    <property type="entry name" value="PyrdxlP-dep_Trfase"/>
</dbReference>
<feature type="site" description="Plays an important role in substrate specificity" evidence="8">
    <location>
        <position position="298"/>
    </location>
</feature>
<dbReference type="FunFam" id="3.40.640.10:FF:000060">
    <property type="entry name" value="Serine hydroxymethyltransferase"/>
    <property type="match status" value="1"/>
</dbReference>
<dbReference type="RefSeq" id="WP_084433295.1">
    <property type="nucleotide sequence ID" value="NZ_FWXV01000011.1"/>
</dbReference>
<keyword evidence="4 8" id="KW-0554">One-carbon metabolism</keyword>
<evidence type="ECO:0000256" key="3">
    <source>
        <dbReference type="ARBA" id="ARBA00022490"/>
    </source>
</evidence>
<dbReference type="GO" id="GO:0004372">
    <property type="term" value="F:glycine hydroxymethyltransferase activity"/>
    <property type="evidence" value="ECO:0007669"/>
    <property type="project" value="UniProtKB-UniRule"/>
</dbReference>
<dbReference type="HAMAP" id="MF_00051">
    <property type="entry name" value="SHMT"/>
    <property type="match status" value="1"/>
</dbReference>
<protein>
    <recommendedName>
        <fullName evidence="8">Serine hydroxymethyltransferase</fullName>
        <shortName evidence="8">SHMT</shortName>
        <shortName evidence="8">Serine methylase</shortName>
        <ecNumber evidence="8">2.1.2.1</ecNumber>
    </recommendedName>
</protein>
<proteinExistence type="inferred from homology"/>
<evidence type="ECO:0000256" key="1">
    <source>
        <dbReference type="ARBA" id="ARBA00001933"/>
    </source>
</evidence>
<dbReference type="EC" id="2.1.2.1" evidence="8"/>
<dbReference type="EMBL" id="FWXV01000011">
    <property type="protein sequence ID" value="SMD25155.1"/>
    <property type="molecule type" value="Genomic_DNA"/>
</dbReference>
<feature type="domain" description="Serine hydroxymethyltransferase-like" evidence="10">
    <location>
        <begin position="48"/>
        <end position="146"/>
    </location>
</feature>
<evidence type="ECO:0000256" key="5">
    <source>
        <dbReference type="ARBA" id="ARBA00022605"/>
    </source>
</evidence>
<dbReference type="Gene3D" id="3.90.1150.10">
    <property type="entry name" value="Aspartate Aminotransferase, domain 1"/>
    <property type="match status" value="2"/>
</dbReference>
<feature type="modified residue" description="N6-(pyridoxal phosphate)lysine" evidence="8 9">
    <location>
        <position position="299"/>
    </location>
</feature>
<keyword evidence="7 8" id="KW-0663">Pyridoxal phosphate</keyword>
<dbReference type="GO" id="GO:0032259">
    <property type="term" value="P:methylation"/>
    <property type="evidence" value="ECO:0007669"/>
    <property type="project" value="UniProtKB-KW"/>
</dbReference>
<accession>A0A1W2FTA4</accession>
<dbReference type="GO" id="GO:0008168">
    <property type="term" value="F:methyltransferase activity"/>
    <property type="evidence" value="ECO:0007669"/>
    <property type="project" value="UniProtKB-KW"/>
</dbReference>
<keyword evidence="11" id="KW-0489">Methyltransferase</keyword>
<evidence type="ECO:0000313" key="12">
    <source>
        <dbReference type="Proteomes" id="UP000192674"/>
    </source>
</evidence>
<dbReference type="GO" id="GO:0030170">
    <property type="term" value="F:pyridoxal phosphate binding"/>
    <property type="evidence" value="ECO:0007669"/>
    <property type="project" value="UniProtKB-UniRule"/>
</dbReference>
<evidence type="ECO:0000256" key="4">
    <source>
        <dbReference type="ARBA" id="ARBA00022563"/>
    </source>
</evidence>
<feature type="domain" description="Serine hydroxymethyltransferase-like" evidence="10">
    <location>
        <begin position="179"/>
        <end position="453"/>
    </location>
</feature>
<dbReference type="PIRSF" id="PIRSF000412">
    <property type="entry name" value="SHMT"/>
    <property type="match status" value="1"/>
</dbReference>
<keyword evidence="12" id="KW-1185">Reference proteome</keyword>
<dbReference type="NCBIfam" id="NF010094">
    <property type="entry name" value="PRK13580.1"/>
    <property type="match status" value="1"/>
</dbReference>
<comment type="subunit">
    <text evidence="8">Homodimer.</text>
</comment>
<dbReference type="InterPro" id="IPR015421">
    <property type="entry name" value="PyrdxlP-dep_Trfase_major"/>
</dbReference>
<comment type="subcellular location">
    <subcellularLocation>
        <location evidence="8">Cytoplasm</location>
    </subcellularLocation>
</comment>
<dbReference type="PANTHER" id="PTHR11680:SF35">
    <property type="entry name" value="SERINE HYDROXYMETHYLTRANSFERASE 1"/>
    <property type="match status" value="1"/>
</dbReference>
<dbReference type="InterPro" id="IPR019798">
    <property type="entry name" value="Ser_HO-MeTrfase_PLP_BS"/>
</dbReference>
<feature type="binding site" evidence="8">
    <location>
        <position position="314"/>
    </location>
    <ligand>
        <name>(6S)-5,6,7,8-tetrahydrofolate</name>
        <dbReference type="ChEBI" id="CHEBI:57453"/>
    </ligand>
</feature>
<comment type="cofactor">
    <cofactor evidence="1 8 9">
        <name>pyridoxal 5'-phosphate</name>
        <dbReference type="ChEBI" id="CHEBI:597326"/>
    </cofactor>
</comment>
<evidence type="ECO:0000256" key="7">
    <source>
        <dbReference type="ARBA" id="ARBA00022898"/>
    </source>
</evidence>
<dbReference type="UniPathway" id="UPA00288">
    <property type="reaction ID" value="UER01023"/>
</dbReference>
<evidence type="ECO:0000313" key="11">
    <source>
        <dbReference type="EMBL" id="SMD25155.1"/>
    </source>
</evidence>
<feature type="binding site" evidence="8">
    <location>
        <begin position="191"/>
        <end position="193"/>
    </location>
    <ligand>
        <name>(6S)-5,6,7,8-tetrahydrofolate</name>
        <dbReference type="ChEBI" id="CHEBI:57453"/>
    </ligand>
</feature>
<dbReference type="AlphaFoldDB" id="A0A1W2FTA4"/>
<dbReference type="Pfam" id="PF00464">
    <property type="entry name" value="SHMT"/>
    <property type="match status" value="2"/>
</dbReference>
<dbReference type="UniPathway" id="UPA00193"/>
<reference evidence="11 12" key="1">
    <citation type="submission" date="2017-04" db="EMBL/GenBank/DDBJ databases">
        <authorList>
            <person name="Afonso C.L."/>
            <person name="Miller P.J."/>
            <person name="Scott M.A."/>
            <person name="Spackman E."/>
            <person name="Goraichik I."/>
            <person name="Dimitrov K.M."/>
            <person name="Suarez D.L."/>
            <person name="Swayne D.E."/>
        </authorList>
    </citation>
    <scope>NUCLEOTIDE SEQUENCE [LARGE SCALE GENOMIC DNA]</scope>
    <source>
        <strain evidence="11 12">DSM 43828</strain>
    </source>
</reference>
<dbReference type="PANTHER" id="PTHR11680">
    <property type="entry name" value="SERINE HYDROXYMETHYLTRANSFERASE"/>
    <property type="match status" value="1"/>
</dbReference>
<dbReference type="InterPro" id="IPR015422">
    <property type="entry name" value="PyrdxlP-dep_Trfase_small"/>
</dbReference>
<evidence type="ECO:0000256" key="9">
    <source>
        <dbReference type="PIRSR" id="PIRSR000412-50"/>
    </source>
</evidence>
<keyword evidence="3 8" id="KW-0963">Cytoplasm</keyword>
<dbReference type="InterPro" id="IPR001085">
    <property type="entry name" value="Ser_HO-MeTrfase"/>
</dbReference>
<dbReference type="InterPro" id="IPR049943">
    <property type="entry name" value="Ser_HO-MeTrfase-like"/>
</dbReference>
<dbReference type="GO" id="GO:0005829">
    <property type="term" value="C:cytosol"/>
    <property type="evidence" value="ECO:0007669"/>
    <property type="project" value="TreeGrafter"/>
</dbReference>
<comment type="catalytic activity">
    <reaction evidence="8">
        <text>(6R)-5,10-methylene-5,6,7,8-tetrahydrofolate + glycine + H2O = (6S)-5,6,7,8-tetrahydrofolate + L-serine</text>
        <dbReference type="Rhea" id="RHEA:15481"/>
        <dbReference type="ChEBI" id="CHEBI:15377"/>
        <dbReference type="ChEBI" id="CHEBI:15636"/>
        <dbReference type="ChEBI" id="CHEBI:33384"/>
        <dbReference type="ChEBI" id="CHEBI:57305"/>
        <dbReference type="ChEBI" id="CHEBI:57453"/>
        <dbReference type="EC" id="2.1.2.1"/>
    </reaction>
</comment>
<dbReference type="GO" id="GO:0035999">
    <property type="term" value="P:tetrahydrofolate interconversion"/>
    <property type="evidence" value="ECO:0007669"/>
    <property type="project" value="UniProtKB-UniRule"/>
</dbReference>
<dbReference type="Proteomes" id="UP000192674">
    <property type="component" value="Unassembled WGS sequence"/>
</dbReference>
<organism evidence="11 12">
    <name type="scientific">Kibdelosporangium aridum</name>
    <dbReference type="NCBI Taxonomy" id="2030"/>
    <lineage>
        <taxon>Bacteria</taxon>
        <taxon>Bacillati</taxon>
        <taxon>Actinomycetota</taxon>
        <taxon>Actinomycetes</taxon>
        <taxon>Pseudonocardiales</taxon>
        <taxon>Pseudonocardiaceae</taxon>
        <taxon>Kibdelosporangium</taxon>
    </lineage>
</organism>
<dbReference type="GO" id="GO:0019264">
    <property type="term" value="P:glycine biosynthetic process from serine"/>
    <property type="evidence" value="ECO:0007669"/>
    <property type="project" value="UniProtKB-UniRule"/>
</dbReference>
<evidence type="ECO:0000256" key="2">
    <source>
        <dbReference type="ARBA" id="ARBA00006376"/>
    </source>
</evidence>
<sequence>MASANTTRGHSPVGGLLHRYLTRTSADRIDSGAAAFYAGLDTIGAVVPDVAASIVNELADQRSNVKLIASENYSSLAVQLAQGNLFTDKYAEGFAGHRFYAGCDNVDAIELQAAELVHKLFGADHAYVQPHSGADANLVAFLSILATTVESPELERFGQTNPANISDADWENVRQRFVGQRLLGMDYYSGGHLTHGYRHNVSSRLFEAHSYTVDRGTNLLDFDAIRRQALEVRPRILLAGYSAYPRKINFARLRELADEVGATFMVDMAHFAGLVAGKVFTGEYDPVPYAHVVTSTTHKTLRGPRGGMVLCTSEFAPAVDKGCPMVLGGPLPHAMAAKVVAFREALEPNFQTYAHSIVDNARVLADELQKRGGAVVTGGTDNHLVLLDVTSSYGLTGRQAESALRSCGLTLNRNSLPFDANGPWYTSGLRLGTAAVTTLGMGAAEVAEIAEIIVSVLSKTSPAATAKGDGTVSKAKYELPDTVADGARGRVSDLLDRYPLYPEIDLDFVRSAGVTNADT</sequence>
<comment type="function">
    <text evidence="8">Catalyzes the reversible interconversion of serine and glycine with tetrahydrofolate (THF) serving as the one-carbon carrier. This reaction serves as the major source of one-carbon groups required for the biosynthesis of purines, thymidylate, methionine, and other important biomolecules. Also exhibits THF-independent aldolase activity toward beta-hydroxyamino acids, producing glycine and aldehydes, via a retro-aldol mechanism.</text>
</comment>
<dbReference type="InterPro" id="IPR039429">
    <property type="entry name" value="SHMT-like_dom"/>
</dbReference>
<comment type="pathway">
    <text evidence="8">One-carbon metabolism; tetrahydrofolate interconversion.</text>
</comment>
<evidence type="ECO:0000256" key="8">
    <source>
        <dbReference type="HAMAP-Rule" id="MF_00051"/>
    </source>
</evidence>
<dbReference type="CDD" id="cd00378">
    <property type="entry name" value="SHMT"/>
    <property type="match status" value="1"/>
</dbReference>
<comment type="pathway">
    <text evidence="8">Amino-acid biosynthesis; glycine biosynthesis; glycine from L-serine: step 1/1.</text>
</comment>
<evidence type="ECO:0000256" key="6">
    <source>
        <dbReference type="ARBA" id="ARBA00022679"/>
    </source>
</evidence>
<name>A0A1W2FTA4_KIBAR</name>
<comment type="similarity">
    <text evidence="2 8">Belongs to the SHMT family.</text>
</comment>
<gene>
    <name evidence="8" type="primary">glyA</name>
    <name evidence="11" type="ORF">SAMN05661093_08951</name>
</gene>
<keyword evidence="5 8" id="KW-0028">Amino-acid biosynthesis</keyword>
<comment type="caution">
    <text evidence="8">Lacks conserved residue(s) required for the propagation of feature annotation.</text>
</comment>